<reference evidence="4" key="3">
    <citation type="submission" date="2025-08" db="UniProtKB">
        <authorList>
            <consortium name="Ensembl"/>
        </authorList>
    </citation>
    <scope>IDENTIFICATION</scope>
</reference>
<reference evidence="4" key="4">
    <citation type="submission" date="2025-09" db="UniProtKB">
        <authorList>
            <consortium name="Ensembl"/>
        </authorList>
    </citation>
    <scope>IDENTIFICATION</scope>
</reference>
<evidence type="ECO:0000313" key="4">
    <source>
        <dbReference type="Ensembl" id="ENSELUP00000010061.2"/>
    </source>
</evidence>
<dbReference type="PROSITE" id="PS00615">
    <property type="entry name" value="C_TYPE_LECTIN_1"/>
    <property type="match status" value="1"/>
</dbReference>
<feature type="chain" id="PRO_5028365633" description="C-type lectin domain-containing protein" evidence="2">
    <location>
        <begin position="25"/>
        <end position="167"/>
    </location>
</feature>
<dbReference type="Bgee" id="ENSELUG00000025893">
    <property type="expression patterns" value="Expressed in embryo"/>
</dbReference>
<dbReference type="AlphaFoldDB" id="A0A3P8Y056"/>
<proteinExistence type="predicted"/>
<dbReference type="PRINTS" id="PR01504">
    <property type="entry name" value="PNCREATITSAP"/>
</dbReference>
<keyword evidence="5" id="KW-1185">Reference proteome</keyword>
<dbReference type="CDD" id="cd00037">
    <property type="entry name" value="CLECT"/>
    <property type="match status" value="1"/>
</dbReference>
<dbReference type="InterPro" id="IPR050111">
    <property type="entry name" value="C-type_lectin/snaclec_domain"/>
</dbReference>
<evidence type="ECO:0000259" key="3">
    <source>
        <dbReference type="PROSITE" id="PS50041"/>
    </source>
</evidence>
<dbReference type="OrthoDB" id="441660at2759"/>
<keyword evidence="2" id="KW-0732">Signal</keyword>
<sequence>MLKLILLSAVVALGEFSALDNANAVKEQENWRCDRACPSGWTKYNSHCYFYVSTKRTWSQAEQNCLSLEGNLVSILSAGENEAVKDLVFRATHSYPWTWIGGSDTNENRVWFWSDGAKFDYSNWASGEPNNQAGAEHCIQTDYEGAGYWNDLPCESQLPSVCKLRHH</sequence>
<dbReference type="GeneTree" id="ENSGT01150000286973"/>
<dbReference type="KEGG" id="els:105029058"/>
<dbReference type="SUPFAM" id="SSF56436">
    <property type="entry name" value="C-type lectin-like"/>
    <property type="match status" value="1"/>
</dbReference>
<dbReference type="Pfam" id="PF00059">
    <property type="entry name" value="Lectin_C"/>
    <property type="match status" value="1"/>
</dbReference>
<dbReference type="GeneID" id="105029058"/>
<dbReference type="OMA" id="HAWIGAS"/>
<evidence type="ECO:0000313" key="5">
    <source>
        <dbReference type="Proteomes" id="UP000265140"/>
    </source>
</evidence>
<dbReference type="RefSeq" id="XP_019906421.1">
    <property type="nucleotide sequence ID" value="XM_020050862.1"/>
</dbReference>
<feature type="domain" description="C-type lectin" evidence="3">
    <location>
        <begin position="44"/>
        <end position="163"/>
    </location>
</feature>
<dbReference type="InterPro" id="IPR016186">
    <property type="entry name" value="C-type_lectin-like/link_sf"/>
</dbReference>
<dbReference type="Ensembl" id="ENSELUT00000002771.3">
    <property type="protein sequence ID" value="ENSELUP00000010061.2"/>
    <property type="gene ID" value="ENSELUG00000025893.2"/>
</dbReference>
<dbReference type="InterPro" id="IPR016187">
    <property type="entry name" value="CTDL_fold"/>
</dbReference>
<dbReference type="Proteomes" id="UP000265140">
    <property type="component" value="Chromosome 11"/>
</dbReference>
<dbReference type="InterPro" id="IPR018378">
    <property type="entry name" value="C-type_lectin_CS"/>
</dbReference>
<dbReference type="STRING" id="8010.ENSELUP00000010061"/>
<name>A0A3P8Y056_ESOLU</name>
<dbReference type="PANTHER" id="PTHR22803">
    <property type="entry name" value="MANNOSE, PHOSPHOLIPASE, LECTIN RECEPTOR RELATED"/>
    <property type="match status" value="1"/>
</dbReference>
<organism evidence="4 5">
    <name type="scientific">Esox lucius</name>
    <name type="common">Northern pike</name>
    <dbReference type="NCBI Taxonomy" id="8010"/>
    <lineage>
        <taxon>Eukaryota</taxon>
        <taxon>Metazoa</taxon>
        <taxon>Chordata</taxon>
        <taxon>Craniata</taxon>
        <taxon>Vertebrata</taxon>
        <taxon>Euteleostomi</taxon>
        <taxon>Actinopterygii</taxon>
        <taxon>Neopterygii</taxon>
        <taxon>Teleostei</taxon>
        <taxon>Protacanthopterygii</taxon>
        <taxon>Esociformes</taxon>
        <taxon>Esocidae</taxon>
        <taxon>Esox</taxon>
    </lineage>
</organism>
<evidence type="ECO:0000256" key="1">
    <source>
        <dbReference type="ARBA" id="ARBA00023157"/>
    </source>
</evidence>
<dbReference type="InParanoid" id="A0A3P8Y056"/>
<reference evidence="5" key="1">
    <citation type="journal article" date="2014" name="PLoS ONE">
        <title>The genome and linkage map of the northern pike (Esox lucius): conserved synteny revealed between the salmonid sister group and the Neoteleostei.</title>
        <authorList>
            <person name="Rondeau E.B."/>
            <person name="Minkley D.R."/>
            <person name="Leong J.S."/>
            <person name="Messmer A.M."/>
            <person name="Jantzen J.R."/>
            <person name="von Schalburg K.R."/>
            <person name="Lemon C."/>
            <person name="Bird N.H."/>
            <person name="Koop B.F."/>
        </authorList>
    </citation>
    <scope>NUCLEOTIDE SEQUENCE</scope>
</reference>
<protein>
    <recommendedName>
        <fullName evidence="3">C-type lectin domain-containing protein</fullName>
    </recommendedName>
</protein>
<keyword evidence="1" id="KW-1015">Disulfide bond</keyword>
<feature type="signal peptide" evidence="2">
    <location>
        <begin position="1"/>
        <end position="24"/>
    </location>
</feature>
<accession>A0A3P8Y056</accession>
<dbReference type="Gene3D" id="3.10.100.10">
    <property type="entry name" value="Mannose-Binding Protein A, subunit A"/>
    <property type="match status" value="1"/>
</dbReference>
<dbReference type="SMART" id="SM00034">
    <property type="entry name" value="CLECT"/>
    <property type="match status" value="1"/>
</dbReference>
<reference evidence="4" key="2">
    <citation type="submission" date="2020-02" db="EMBL/GenBank/DDBJ databases">
        <title>Esox lucius (northern pike) genome, fEsoLuc1, primary haplotype.</title>
        <authorList>
            <person name="Myers G."/>
            <person name="Karagic N."/>
            <person name="Meyer A."/>
            <person name="Pippel M."/>
            <person name="Reichard M."/>
            <person name="Winkler S."/>
            <person name="Tracey A."/>
            <person name="Sims Y."/>
            <person name="Howe K."/>
            <person name="Rhie A."/>
            <person name="Formenti G."/>
            <person name="Durbin R."/>
            <person name="Fedrigo O."/>
            <person name="Jarvis E.D."/>
        </authorList>
    </citation>
    <scope>NUCLEOTIDE SEQUENCE [LARGE SCALE GENOMIC DNA]</scope>
</reference>
<dbReference type="InterPro" id="IPR001304">
    <property type="entry name" value="C-type_lectin-like"/>
</dbReference>
<evidence type="ECO:0000256" key="2">
    <source>
        <dbReference type="SAM" id="SignalP"/>
    </source>
</evidence>
<dbReference type="PROSITE" id="PS50041">
    <property type="entry name" value="C_TYPE_LECTIN_2"/>
    <property type="match status" value="1"/>
</dbReference>